<dbReference type="CDD" id="cd00288">
    <property type="entry name" value="Pyruvate_Kinase"/>
    <property type="match status" value="1"/>
</dbReference>
<keyword evidence="15" id="KW-0630">Potassium</keyword>
<dbReference type="SUPFAM" id="SSF50800">
    <property type="entry name" value="PK beta-barrel domain-like"/>
    <property type="match status" value="1"/>
</dbReference>
<organism evidence="23 24">
    <name type="scientific">Gossypium australe</name>
    <dbReference type="NCBI Taxonomy" id="47621"/>
    <lineage>
        <taxon>Eukaryota</taxon>
        <taxon>Viridiplantae</taxon>
        <taxon>Streptophyta</taxon>
        <taxon>Embryophyta</taxon>
        <taxon>Tracheophyta</taxon>
        <taxon>Spermatophyta</taxon>
        <taxon>Magnoliopsida</taxon>
        <taxon>eudicotyledons</taxon>
        <taxon>Gunneridae</taxon>
        <taxon>Pentapetalae</taxon>
        <taxon>rosids</taxon>
        <taxon>malvids</taxon>
        <taxon>Malvales</taxon>
        <taxon>Malvaceae</taxon>
        <taxon>Malvoideae</taxon>
        <taxon>Gossypium</taxon>
    </lineage>
</organism>
<dbReference type="GO" id="GO:0005524">
    <property type="term" value="F:ATP binding"/>
    <property type="evidence" value="ECO:0007669"/>
    <property type="project" value="UniProtKB-KW"/>
</dbReference>
<dbReference type="GO" id="GO:0000287">
    <property type="term" value="F:magnesium ion binding"/>
    <property type="evidence" value="ECO:0007669"/>
    <property type="project" value="InterPro"/>
</dbReference>
<sequence length="612" mass="66410">MANIDIDGILKELPNDGRIPKTKIVCTLGPASRSVPMIEKLLRAGMNVARFNFSHGSHEYHQETLDNLRSAMHNTGILCAVMLDTKSYLEITQNFLYMLVLCFSDSGMSDTGTVLLYGIPRHQIPCGRLAELQTPRLRTPPSDSYSGTPRSTRSLTESPSQVKWVLYTDNLIQSEKPHTYRHPTLDLSGPEIRTGFLKDGKAVQLKEGQEITVTTDYDIKGDEKMISMSYKKLAVDLKPGNTILCADGTITLSVLSCDPAAGTVRCRCGNTAMIGERKNVNLPGVVVDLPTLTEKDKEDILGWGVPNSIDMIALSFVRKGSDLVNVRKVLGPHAKKIQLMSKVENQEGVINFDEILRETDAFMVARGDLGMEIPVEKIFLAQKMMIYKCNLAGKPVVTATQMLESMIKSPRPTRAEATDVANAVLDGTDCVMLSGESAAGAYPELAVKIMARICIEAESSLDYGAIFKEMIRSTPLPMSPLESLASSAVRTANKAKAKLIVVLTRGGTTAKLVAKYRPAVPILSVVVPVLTTDSFDWTCSDEGPARHSLIYRGLVPILAEGSAKATDAESTEVILEAAMKSATEKGLCKPGDAIVALHRIGAASVIKICIVK</sequence>
<keyword evidence="24" id="KW-1185">Reference proteome</keyword>
<keyword evidence="12 19" id="KW-0418">Kinase</keyword>
<evidence type="ECO:0000256" key="14">
    <source>
        <dbReference type="ARBA" id="ARBA00022842"/>
    </source>
</evidence>
<feature type="compositionally biased region" description="Polar residues" evidence="20">
    <location>
        <begin position="141"/>
        <end position="157"/>
    </location>
</feature>
<dbReference type="GO" id="GO:0006950">
    <property type="term" value="P:response to stress"/>
    <property type="evidence" value="ECO:0007669"/>
    <property type="project" value="UniProtKB-ARBA"/>
</dbReference>
<evidence type="ECO:0000256" key="19">
    <source>
        <dbReference type="RuleBase" id="RU000504"/>
    </source>
</evidence>
<keyword evidence="9 19" id="KW-0808">Transferase</keyword>
<dbReference type="SUPFAM" id="SSF51621">
    <property type="entry name" value="Phosphoenolpyruvate/pyruvate domain"/>
    <property type="match status" value="1"/>
</dbReference>
<comment type="catalytic activity">
    <reaction evidence="18 19">
        <text>pyruvate + ATP = phosphoenolpyruvate + ADP + H(+)</text>
        <dbReference type="Rhea" id="RHEA:18157"/>
        <dbReference type="ChEBI" id="CHEBI:15361"/>
        <dbReference type="ChEBI" id="CHEBI:15378"/>
        <dbReference type="ChEBI" id="CHEBI:30616"/>
        <dbReference type="ChEBI" id="CHEBI:58702"/>
        <dbReference type="ChEBI" id="CHEBI:456216"/>
        <dbReference type="EC" id="2.7.1.40"/>
    </reaction>
</comment>
<proteinExistence type="inferred from homology"/>
<dbReference type="InterPro" id="IPR015793">
    <property type="entry name" value="Pyrv_Knase_brl"/>
</dbReference>
<keyword evidence="10" id="KW-0479">Metal-binding</keyword>
<dbReference type="SUPFAM" id="SSF52935">
    <property type="entry name" value="PK C-terminal domain-like"/>
    <property type="match status" value="1"/>
</dbReference>
<keyword evidence="8" id="KW-0963">Cytoplasm</keyword>
<protein>
    <recommendedName>
        <fullName evidence="7 19">Pyruvate kinase</fullName>
        <ecNumber evidence="7 19">2.7.1.40</ecNumber>
    </recommendedName>
</protein>
<evidence type="ECO:0000256" key="9">
    <source>
        <dbReference type="ARBA" id="ARBA00022679"/>
    </source>
</evidence>
<evidence type="ECO:0000313" key="24">
    <source>
        <dbReference type="Proteomes" id="UP000325315"/>
    </source>
</evidence>
<dbReference type="AlphaFoldDB" id="A0A5B6WMI8"/>
<evidence type="ECO:0000256" key="17">
    <source>
        <dbReference type="ARBA" id="ARBA00023317"/>
    </source>
</evidence>
<evidence type="ECO:0000256" key="5">
    <source>
        <dbReference type="ARBA" id="ARBA00008663"/>
    </source>
</evidence>
<evidence type="ECO:0000259" key="21">
    <source>
        <dbReference type="Pfam" id="PF00224"/>
    </source>
</evidence>
<feature type="domain" description="Pyruvate kinase barrel" evidence="21">
    <location>
        <begin position="184"/>
        <end position="447"/>
    </location>
</feature>
<comment type="cofactor">
    <cofactor evidence="2">
        <name>K(+)</name>
        <dbReference type="ChEBI" id="CHEBI:29103"/>
    </cofactor>
</comment>
<gene>
    <name evidence="23" type="primary">pyk</name>
    <name evidence="23" type="ORF">EPI10_004852</name>
</gene>
<comment type="subcellular location">
    <subcellularLocation>
        <location evidence="3">Cytoplasm</location>
    </subcellularLocation>
</comment>
<dbReference type="InterPro" id="IPR011037">
    <property type="entry name" value="Pyrv_Knase-like_insert_dom_sf"/>
</dbReference>
<dbReference type="Gene3D" id="3.40.1380.20">
    <property type="entry name" value="Pyruvate kinase, C-terminal domain"/>
    <property type="match status" value="1"/>
</dbReference>
<evidence type="ECO:0000256" key="3">
    <source>
        <dbReference type="ARBA" id="ARBA00004496"/>
    </source>
</evidence>
<dbReference type="InterPro" id="IPR040442">
    <property type="entry name" value="Pyrv_kinase-like_dom_sf"/>
</dbReference>
<reference evidence="24" key="1">
    <citation type="journal article" date="2019" name="Plant Biotechnol. J.">
        <title>Genome sequencing of the Australian wild diploid species Gossypium australe highlights disease resistance and delayed gland morphogenesis.</title>
        <authorList>
            <person name="Cai Y."/>
            <person name="Cai X."/>
            <person name="Wang Q."/>
            <person name="Wang P."/>
            <person name="Zhang Y."/>
            <person name="Cai C."/>
            <person name="Xu Y."/>
            <person name="Wang K."/>
            <person name="Zhou Z."/>
            <person name="Wang C."/>
            <person name="Geng S."/>
            <person name="Li B."/>
            <person name="Dong Q."/>
            <person name="Hou Y."/>
            <person name="Wang H."/>
            <person name="Ai P."/>
            <person name="Liu Z."/>
            <person name="Yi F."/>
            <person name="Sun M."/>
            <person name="An G."/>
            <person name="Cheng J."/>
            <person name="Zhang Y."/>
            <person name="Shi Q."/>
            <person name="Xie Y."/>
            <person name="Shi X."/>
            <person name="Chang Y."/>
            <person name="Huang F."/>
            <person name="Chen Y."/>
            <person name="Hong S."/>
            <person name="Mi L."/>
            <person name="Sun Q."/>
            <person name="Zhang L."/>
            <person name="Zhou B."/>
            <person name="Peng R."/>
            <person name="Zhang X."/>
            <person name="Liu F."/>
        </authorList>
    </citation>
    <scope>NUCLEOTIDE SEQUENCE [LARGE SCALE GENOMIC DNA]</scope>
    <source>
        <strain evidence="24">cv. PA1801</strain>
    </source>
</reference>
<comment type="caution">
    <text evidence="23">The sequence shown here is derived from an EMBL/GenBank/DDBJ whole genome shotgun (WGS) entry which is preliminary data.</text>
</comment>
<dbReference type="PANTHER" id="PTHR11817">
    <property type="entry name" value="PYRUVATE KINASE"/>
    <property type="match status" value="1"/>
</dbReference>
<comment type="cofactor">
    <cofactor evidence="1">
        <name>Mg(2+)</name>
        <dbReference type="ChEBI" id="CHEBI:18420"/>
    </cofactor>
</comment>
<dbReference type="GO" id="GO:0005737">
    <property type="term" value="C:cytoplasm"/>
    <property type="evidence" value="ECO:0007669"/>
    <property type="project" value="UniProtKB-SubCell"/>
</dbReference>
<evidence type="ECO:0000313" key="23">
    <source>
        <dbReference type="EMBL" id="KAA3482623.1"/>
    </source>
</evidence>
<evidence type="ECO:0000256" key="2">
    <source>
        <dbReference type="ARBA" id="ARBA00001958"/>
    </source>
</evidence>
<keyword evidence="17 23" id="KW-0670">Pyruvate</keyword>
<dbReference type="FunFam" id="3.40.1380.20:FF:000005">
    <property type="entry name" value="Pyruvate kinase"/>
    <property type="match status" value="1"/>
</dbReference>
<dbReference type="InterPro" id="IPR018209">
    <property type="entry name" value="Pyrv_Knase_AS"/>
</dbReference>
<comment type="pathway">
    <text evidence="4 19">Carbohydrate degradation; glycolysis; pyruvate from D-glyceraldehyde 3-phosphate: step 5/5.</text>
</comment>
<evidence type="ECO:0000256" key="12">
    <source>
        <dbReference type="ARBA" id="ARBA00022777"/>
    </source>
</evidence>
<comment type="similarity">
    <text evidence="5 19">Belongs to the pyruvate kinase family.</text>
</comment>
<dbReference type="EMBL" id="SMMG02000002">
    <property type="protein sequence ID" value="KAA3482623.1"/>
    <property type="molecule type" value="Genomic_DNA"/>
</dbReference>
<feature type="domain" description="Pyruvate kinase C-terminal" evidence="22">
    <location>
        <begin position="482"/>
        <end position="600"/>
    </location>
</feature>
<dbReference type="Proteomes" id="UP000325315">
    <property type="component" value="Unassembled WGS sequence"/>
</dbReference>
<evidence type="ECO:0000256" key="8">
    <source>
        <dbReference type="ARBA" id="ARBA00022490"/>
    </source>
</evidence>
<dbReference type="InterPro" id="IPR015795">
    <property type="entry name" value="Pyrv_Knase_C"/>
</dbReference>
<dbReference type="InterPro" id="IPR015806">
    <property type="entry name" value="Pyrv_Knase_insert_dom_sf"/>
</dbReference>
<comment type="subunit">
    <text evidence="6">Homotetramer.</text>
</comment>
<dbReference type="Gene3D" id="3.20.20.60">
    <property type="entry name" value="Phosphoenolpyruvate-binding domains"/>
    <property type="match status" value="2"/>
</dbReference>
<name>A0A5B6WMI8_9ROSI</name>
<evidence type="ECO:0000256" key="6">
    <source>
        <dbReference type="ARBA" id="ARBA00011881"/>
    </source>
</evidence>
<dbReference type="FunFam" id="3.20.20.60:FF:000001">
    <property type="entry name" value="Pyruvate kinase"/>
    <property type="match status" value="1"/>
</dbReference>
<evidence type="ECO:0000256" key="11">
    <source>
        <dbReference type="ARBA" id="ARBA00022741"/>
    </source>
</evidence>
<dbReference type="Pfam" id="PF02887">
    <property type="entry name" value="PK_C"/>
    <property type="match status" value="1"/>
</dbReference>
<dbReference type="InterPro" id="IPR001697">
    <property type="entry name" value="Pyr_Knase"/>
</dbReference>
<evidence type="ECO:0000256" key="4">
    <source>
        <dbReference type="ARBA" id="ARBA00004997"/>
    </source>
</evidence>
<dbReference type="Gene3D" id="2.40.33.10">
    <property type="entry name" value="PK beta-barrel domain-like"/>
    <property type="match status" value="1"/>
</dbReference>
<dbReference type="PROSITE" id="PS00110">
    <property type="entry name" value="PYRUVATE_KINASE"/>
    <property type="match status" value="1"/>
</dbReference>
<accession>A0A5B6WMI8</accession>
<dbReference type="FunFam" id="2.40.33.10:FF:000001">
    <property type="entry name" value="Pyruvate kinase"/>
    <property type="match status" value="1"/>
</dbReference>
<evidence type="ECO:0000259" key="22">
    <source>
        <dbReference type="Pfam" id="PF02887"/>
    </source>
</evidence>
<evidence type="ECO:0000256" key="10">
    <source>
        <dbReference type="ARBA" id="ARBA00022723"/>
    </source>
</evidence>
<dbReference type="PRINTS" id="PR01050">
    <property type="entry name" value="PYRUVTKNASE"/>
</dbReference>
<keyword evidence="16 19" id="KW-0324">Glycolysis</keyword>
<evidence type="ECO:0000256" key="16">
    <source>
        <dbReference type="ARBA" id="ARBA00023152"/>
    </source>
</evidence>
<evidence type="ECO:0000256" key="15">
    <source>
        <dbReference type="ARBA" id="ARBA00022958"/>
    </source>
</evidence>
<feature type="region of interest" description="Disordered" evidence="20">
    <location>
        <begin position="133"/>
        <end position="157"/>
    </location>
</feature>
<dbReference type="Pfam" id="PF00224">
    <property type="entry name" value="PK"/>
    <property type="match status" value="2"/>
</dbReference>
<dbReference type="GO" id="GO:0004743">
    <property type="term" value="F:pyruvate kinase activity"/>
    <property type="evidence" value="ECO:0007669"/>
    <property type="project" value="UniProtKB-EC"/>
</dbReference>
<evidence type="ECO:0000256" key="1">
    <source>
        <dbReference type="ARBA" id="ARBA00001946"/>
    </source>
</evidence>
<evidence type="ECO:0000256" key="18">
    <source>
        <dbReference type="ARBA" id="ARBA00048152"/>
    </source>
</evidence>
<evidence type="ECO:0000256" key="20">
    <source>
        <dbReference type="SAM" id="MobiDB-lite"/>
    </source>
</evidence>
<evidence type="ECO:0000256" key="13">
    <source>
        <dbReference type="ARBA" id="ARBA00022840"/>
    </source>
</evidence>
<dbReference type="UniPathway" id="UPA00109">
    <property type="reaction ID" value="UER00188"/>
</dbReference>
<feature type="domain" description="Pyruvate kinase barrel" evidence="21">
    <location>
        <begin position="20"/>
        <end position="87"/>
    </location>
</feature>
<dbReference type="InterPro" id="IPR036918">
    <property type="entry name" value="Pyrv_Knase_C_sf"/>
</dbReference>
<keyword evidence="13" id="KW-0067">ATP-binding</keyword>
<dbReference type="NCBIfam" id="TIGR01064">
    <property type="entry name" value="pyruv_kin"/>
    <property type="match status" value="1"/>
</dbReference>
<dbReference type="GO" id="GO:0016301">
    <property type="term" value="F:kinase activity"/>
    <property type="evidence" value="ECO:0007669"/>
    <property type="project" value="UniProtKB-KW"/>
</dbReference>
<keyword evidence="11" id="KW-0547">Nucleotide-binding</keyword>
<dbReference type="EC" id="2.7.1.40" evidence="7 19"/>
<evidence type="ECO:0000256" key="7">
    <source>
        <dbReference type="ARBA" id="ARBA00012142"/>
    </source>
</evidence>
<dbReference type="GO" id="GO:0030955">
    <property type="term" value="F:potassium ion binding"/>
    <property type="evidence" value="ECO:0007669"/>
    <property type="project" value="InterPro"/>
</dbReference>
<dbReference type="InterPro" id="IPR015813">
    <property type="entry name" value="Pyrv/PenolPyrv_kinase-like_dom"/>
</dbReference>
<dbReference type="OrthoDB" id="108365at2759"/>
<keyword evidence="14 19" id="KW-0460">Magnesium</keyword>